<dbReference type="Proteomes" id="UP000275024">
    <property type="component" value="Unassembled WGS sequence"/>
</dbReference>
<dbReference type="OrthoDB" id="105077at2"/>
<dbReference type="CDD" id="cd09819">
    <property type="entry name" value="An_peroxidase_bacterial_1"/>
    <property type="match status" value="1"/>
</dbReference>
<dbReference type="GO" id="GO:0006979">
    <property type="term" value="P:response to oxidative stress"/>
    <property type="evidence" value="ECO:0007669"/>
    <property type="project" value="InterPro"/>
</dbReference>
<dbReference type="Pfam" id="PF03098">
    <property type="entry name" value="An_peroxidase"/>
    <property type="match status" value="1"/>
</dbReference>
<dbReference type="Proteomes" id="UP000268652">
    <property type="component" value="Unassembled WGS sequence"/>
</dbReference>
<dbReference type="PANTHER" id="PTHR11475">
    <property type="entry name" value="OXIDASE/PEROXIDASE"/>
    <property type="match status" value="1"/>
</dbReference>
<evidence type="ECO:0000256" key="1">
    <source>
        <dbReference type="ARBA" id="ARBA00004613"/>
    </source>
</evidence>
<dbReference type="RefSeq" id="WP_120699933.1">
    <property type="nucleotide sequence ID" value="NZ_RBDX01000035.1"/>
</dbReference>
<keyword evidence="4" id="KW-0575">Peroxidase</keyword>
<dbReference type="EMBL" id="RBDX01000035">
    <property type="protein sequence ID" value="RKN04501.1"/>
    <property type="molecule type" value="Genomic_DNA"/>
</dbReference>
<dbReference type="EMBL" id="RBDY01000033">
    <property type="protein sequence ID" value="RKN15479.1"/>
    <property type="molecule type" value="Genomic_DNA"/>
</dbReference>
<gene>
    <name evidence="5" type="ORF">D7318_27510</name>
    <name evidence="4" type="ORF">D7319_28105</name>
</gene>
<dbReference type="GO" id="GO:0005576">
    <property type="term" value="C:extracellular region"/>
    <property type="evidence" value="ECO:0007669"/>
    <property type="project" value="UniProtKB-SubCell"/>
</dbReference>
<comment type="caution">
    <text evidence="4">The sequence shown here is derived from an EMBL/GenBank/DDBJ whole genome shotgun (WGS) entry which is preliminary data.</text>
</comment>
<evidence type="ECO:0000256" key="2">
    <source>
        <dbReference type="ARBA" id="ARBA00022525"/>
    </source>
</evidence>
<comment type="subcellular location">
    <subcellularLocation>
        <location evidence="1">Secreted</location>
    </subcellularLocation>
</comment>
<dbReference type="SUPFAM" id="SSF48113">
    <property type="entry name" value="Heme-dependent peroxidases"/>
    <property type="match status" value="1"/>
</dbReference>
<protein>
    <submittedName>
        <fullName evidence="4">Peroxidase</fullName>
    </submittedName>
</protein>
<evidence type="ECO:0000313" key="5">
    <source>
        <dbReference type="EMBL" id="RKN15479.1"/>
    </source>
</evidence>
<sequence length="519" mass="57981">MTSEVVEKTQAHPDGHVRDAGQVAVDMAGAGKELGLPTSTIRNHAYVIRGMGYVPESRLSTGLFGRMFRRLDAYIPDEARIEAVAGLMSEPSGAALDGKIPAGYTYLGQFIDHDITFDPASSLQRQNDPDALTNFRTPRFDLDSVYGRGPADQPYLYRKPTSEAPPHFDIGRVTGSDDEMDLPRARGIALIGDPRNDENVIISQLQLTFMLFHNKVCDWLTENGGQNYLRHRRGNEEVFDCAQRLVRWHYQWIVIHDFLRQIVDPDTYEDVLYREPLTRGGDAVERVRLRFFSWDGQIFMPIEFAVAAYRFGHSLVRGRYRLNENVAKPIFTQESVIGPGDEEKHLGGFRPLPRGWQIEWGRFFNLNGPEHLQLVRRIDRFLATPLLCLPPELAGGVRVNLAQRNLARGARLGLPAGQEVALAMGIEPLGDAELDLPGNGPSPLWYYVLREAELRNGGLTLGPVGSRIVAEVFCGMLLADPSSYLSNAPGWRPVLPGDNWGDFTMAHLITFTGFGLRAS</sequence>
<dbReference type="PROSITE" id="PS50292">
    <property type="entry name" value="PEROXIDASE_3"/>
    <property type="match status" value="1"/>
</dbReference>
<name>A0A3A9VTU0_9ACTN</name>
<dbReference type="AlphaFoldDB" id="A0A3A9VTU0"/>
<organism evidence="4 7">
    <name type="scientific">Streptomyces radicis</name>
    <dbReference type="NCBI Taxonomy" id="1750517"/>
    <lineage>
        <taxon>Bacteria</taxon>
        <taxon>Bacillati</taxon>
        <taxon>Actinomycetota</taxon>
        <taxon>Actinomycetes</taxon>
        <taxon>Kitasatosporales</taxon>
        <taxon>Streptomycetaceae</taxon>
        <taxon>Streptomyces</taxon>
    </lineage>
</organism>
<evidence type="ECO:0000313" key="4">
    <source>
        <dbReference type="EMBL" id="RKN04501.1"/>
    </source>
</evidence>
<dbReference type="Gene3D" id="1.10.640.10">
    <property type="entry name" value="Haem peroxidase domain superfamily, animal type"/>
    <property type="match status" value="1"/>
</dbReference>
<keyword evidence="3" id="KW-0325">Glycoprotein</keyword>
<evidence type="ECO:0000313" key="6">
    <source>
        <dbReference type="Proteomes" id="UP000268652"/>
    </source>
</evidence>
<evidence type="ECO:0000256" key="3">
    <source>
        <dbReference type="ARBA" id="ARBA00023180"/>
    </source>
</evidence>
<keyword evidence="2" id="KW-0964">Secreted</keyword>
<dbReference type="GO" id="GO:0020037">
    <property type="term" value="F:heme binding"/>
    <property type="evidence" value="ECO:0007669"/>
    <property type="project" value="InterPro"/>
</dbReference>
<dbReference type="InterPro" id="IPR010255">
    <property type="entry name" value="Haem_peroxidase_sf"/>
</dbReference>
<reference evidence="6 7" key="1">
    <citation type="submission" date="2018-09" db="EMBL/GenBank/DDBJ databases">
        <title>Streptomyces sp. nov. DS1-2, an endophytic actinomycete isolated from roots of Dendrobium scabrilingue.</title>
        <authorList>
            <person name="Kuncharoen N."/>
            <person name="Kudo T."/>
            <person name="Ohkuma M."/>
            <person name="Yuki M."/>
            <person name="Tanasupawat S."/>
        </authorList>
    </citation>
    <scope>NUCLEOTIDE SEQUENCE [LARGE SCALE GENOMIC DNA]</scope>
    <source>
        <strain evidence="4 7">AZ1-7</strain>
        <strain evidence="5 6">DS1-2</strain>
    </source>
</reference>
<dbReference type="InterPro" id="IPR019791">
    <property type="entry name" value="Haem_peroxidase_animal"/>
</dbReference>
<dbReference type="PANTHER" id="PTHR11475:SF4">
    <property type="entry name" value="CHORION PEROXIDASE"/>
    <property type="match status" value="1"/>
</dbReference>
<accession>A0A3A9VTU0</accession>
<evidence type="ECO:0000313" key="7">
    <source>
        <dbReference type="Proteomes" id="UP000275024"/>
    </source>
</evidence>
<dbReference type="InterPro" id="IPR037120">
    <property type="entry name" value="Haem_peroxidase_sf_animal"/>
</dbReference>
<keyword evidence="6" id="KW-1185">Reference proteome</keyword>
<proteinExistence type="predicted"/>
<dbReference type="GO" id="GO:0004601">
    <property type="term" value="F:peroxidase activity"/>
    <property type="evidence" value="ECO:0007669"/>
    <property type="project" value="UniProtKB-KW"/>
</dbReference>
<keyword evidence="4" id="KW-0560">Oxidoreductase</keyword>